<dbReference type="EMBL" id="DF237178">
    <property type="protein sequence ID" value="GAQ85318.1"/>
    <property type="molecule type" value="Genomic_DNA"/>
</dbReference>
<sequence>MLSGRPFRAIFTVRDPRDVVVSGGYATALRAFMAEYSKDPRVAFVRYEDMWYWEDRRLGQSFAAIGSWYGIPAGQELKDFVQAAIKVGQETAAYRTPARSTLVKEDKGNRHFRKGTPGDWKNHFNWQNKAYFRTKLGNLLQELGYESDDSW</sequence>
<dbReference type="OrthoDB" id="498565at2759"/>
<dbReference type="Gene3D" id="3.40.50.300">
    <property type="entry name" value="P-loop containing nucleotide triphosphate hydrolases"/>
    <property type="match status" value="1"/>
</dbReference>
<gene>
    <name evidence="3" type="ORF">KFL_002290090</name>
</gene>
<keyword evidence="1" id="KW-0808">Transferase</keyword>
<dbReference type="AlphaFoldDB" id="A0A1Y1IB43"/>
<accession>A0A1Y1IB43</accession>
<feature type="domain" description="Sulfotransferase" evidence="2">
    <location>
        <begin position="25"/>
        <end position="133"/>
    </location>
</feature>
<dbReference type="GO" id="GO:0008146">
    <property type="term" value="F:sulfotransferase activity"/>
    <property type="evidence" value="ECO:0007669"/>
    <property type="project" value="InterPro"/>
</dbReference>
<evidence type="ECO:0000259" key="2">
    <source>
        <dbReference type="Pfam" id="PF00685"/>
    </source>
</evidence>
<dbReference type="Proteomes" id="UP000054558">
    <property type="component" value="Unassembled WGS sequence"/>
</dbReference>
<dbReference type="SUPFAM" id="SSF52540">
    <property type="entry name" value="P-loop containing nucleoside triphosphate hydrolases"/>
    <property type="match status" value="1"/>
</dbReference>
<evidence type="ECO:0000313" key="4">
    <source>
        <dbReference type="Proteomes" id="UP000054558"/>
    </source>
</evidence>
<dbReference type="InterPro" id="IPR000863">
    <property type="entry name" value="Sulfotransferase_dom"/>
</dbReference>
<evidence type="ECO:0000256" key="1">
    <source>
        <dbReference type="RuleBase" id="RU361155"/>
    </source>
</evidence>
<protein>
    <recommendedName>
        <fullName evidence="1">Sulfotransferase</fullName>
        <ecNumber evidence="1">2.8.2.-</ecNumber>
    </recommendedName>
</protein>
<dbReference type="Pfam" id="PF00685">
    <property type="entry name" value="Sulfotransfer_1"/>
    <property type="match status" value="1"/>
</dbReference>
<evidence type="ECO:0000313" key="3">
    <source>
        <dbReference type="EMBL" id="GAQ85318.1"/>
    </source>
</evidence>
<reference evidence="3 4" key="1">
    <citation type="journal article" date="2014" name="Nat. Commun.">
        <title>Klebsormidium flaccidum genome reveals primary factors for plant terrestrial adaptation.</title>
        <authorList>
            <person name="Hori K."/>
            <person name="Maruyama F."/>
            <person name="Fujisawa T."/>
            <person name="Togashi T."/>
            <person name="Yamamoto N."/>
            <person name="Seo M."/>
            <person name="Sato S."/>
            <person name="Yamada T."/>
            <person name="Mori H."/>
            <person name="Tajima N."/>
            <person name="Moriyama T."/>
            <person name="Ikeuchi M."/>
            <person name="Watanabe M."/>
            <person name="Wada H."/>
            <person name="Kobayashi K."/>
            <person name="Saito M."/>
            <person name="Masuda T."/>
            <person name="Sasaki-Sekimoto Y."/>
            <person name="Mashiguchi K."/>
            <person name="Awai K."/>
            <person name="Shimojima M."/>
            <person name="Masuda S."/>
            <person name="Iwai M."/>
            <person name="Nobusawa T."/>
            <person name="Narise T."/>
            <person name="Kondo S."/>
            <person name="Saito H."/>
            <person name="Sato R."/>
            <person name="Murakawa M."/>
            <person name="Ihara Y."/>
            <person name="Oshima-Yamada Y."/>
            <person name="Ohtaka K."/>
            <person name="Satoh M."/>
            <person name="Sonobe K."/>
            <person name="Ishii M."/>
            <person name="Ohtani R."/>
            <person name="Kanamori-Sato M."/>
            <person name="Honoki R."/>
            <person name="Miyazaki D."/>
            <person name="Mochizuki H."/>
            <person name="Umetsu J."/>
            <person name="Higashi K."/>
            <person name="Shibata D."/>
            <person name="Kamiya Y."/>
            <person name="Sato N."/>
            <person name="Nakamura Y."/>
            <person name="Tabata S."/>
            <person name="Ida S."/>
            <person name="Kurokawa K."/>
            <person name="Ohta H."/>
        </authorList>
    </citation>
    <scope>NUCLEOTIDE SEQUENCE [LARGE SCALE GENOMIC DNA]</scope>
    <source>
        <strain evidence="3 4">NIES-2285</strain>
    </source>
</reference>
<proteinExistence type="inferred from homology"/>
<dbReference type="EC" id="2.8.2.-" evidence="1"/>
<organism evidence="3 4">
    <name type="scientific">Klebsormidium nitens</name>
    <name type="common">Green alga</name>
    <name type="synonym">Ulothrix nitens</name>
    <dbReference type="NCBI Taxonomy" id="105231"/>
    <lineage>
        <taxon>Eukaryota</taxon>
        <taxon>Viridiplantae</taxon>
        <taxon>Streptophyta</taxon>
        <taxon>Klebsormidiophyceae</taxon>
        <taxon>Klebsormidiales</taxon>
        <taxon>Klebsormidiaceae</taxon>
        <taxon>Klebsormidium</taxon>
    </lineage>
</organism>
<dbReference type="InterPro" id="IPR027417">
    <property type="entry name" value="P-loop_NTPase"/>
</dbReference>
<name>A0A1Y1IB43_KLENI</name>
<comment type="similarity">
    <text evidence="1">Belongs to the sulfotransferase 1 family.</text>
</comment>
<keyword evidence="4" id="KW-1185">Reference proteome</keyword>